<accession>A0A645HAH7</accession>
<protein>
    <submittedName>
        <fullName evidence="1">Uncharacterized protein</fullName>
    </submittedName>
</protein>
<dbReference type="EMBL" id="VSSQ01089942">
    <property type="protein sequence ID" value="MPN36028.1"/>
    <property type="molecule type" value="Genomic_DNA"/>
</dbReference>
<proteinExistence type="predicted"/>
<dbReference type="AlphaFoldDB" id="A0A645HAH7"/>
<gene>
    <name evidence="1" type="ORF">SDC9_183533</name>
</gene>
<organism evidence="1">
    <name type="scientific">bioreactor metagenome</name>
    <dbReference type="NCBI Taxonomy" id="1076179"/>
    <lineage>
        <taxon>unclassified sequences</taxon>
        <taxon>metagenomes</taxon>
        <taxon>ecological metagenomes</taxon>
    </lineage>
</organism>
<sequence>MRHDALVIELLLHRVFRRVTDQATRQADFVHHLVADVDAGGTADALILQAIADVNAGRANHDALPAVDAVAKLAGVGAFLAQPARLAAIRVVGDDQRVRVEHHALEACVGAHVLAHLFAHEAGKEEGEAAIQENPKHFPGPEVVGQDVVDQLAHRREIADQRKTGP</sequence>
<evidence type="ECO:0000313" key="1">
    <source>
        <dbReference type="EMBL" id="MPN36028.1"/>
    </source>
</evidence>
<name>A0A645HAH7_9ZZZZ</name>
<comment type="caution">
    <text evidence="1">The sequence shown here is derived from an EMBL/GenBank/DDBJ whole genome shotgun (WGS) entry which is preliminary data.</text>
</comment>
<reference evidence="1" key="1">
    <citation type="submission" date="2019-08" db="EMBL/GenBank/DDBJ databases">
        <authorList>
            <person name="Kucharzyk K."/>
            <person name="Murdoch R.W."/>
            <person name="Higgins S."/>
            <person name="Loffler F."/>
        </authorList>
    </citation>
    <scope>NUCLEOTIDE SEQUENCE</scope>
</reference>